<organism evidence="3 4">
    <name type="scientific">Cereibacter sphaeroides</name>
    <name type="common">Rhodobacter sphaeroides</name>
    <dbReference type="NCBI Taxonomy" id="1063"/>
    <lineage>
        <taxon>Bacteria</taxon>
        <taxon>Pseudomonadati</taxon>
        <taxon>Pseudomonadota</taxon>
        <taxon>Alphaproteobacteria</taxon>
        <taxon>Rhodobacterales</taxon>
        <taxon>Paracoccaceae</taxon>
        <taxon>Cereibacter</taxon>
    </lineage>
</organism>
<keyword evidence="2" id="KW-0732">Signal</keyword>
<dbReference type="InterPro" id="IPR011050">
    <property type="entry name" value="Pectin_lyase_fold/virulence"/>
</dbReference>
<reference evidence="3 4" key="1">
    <citation type="submission" date="2017-08" db="EMBL/GenBank/DDBJ databases">
        <title>Infants hospitalized years apart are colonized by the same room-sourced microbial strains.</title>
        <authorList>
            <person name="Brooks B."/>
            <person name="Olm M.R."/>
            <person name="Firek B.A."/>
            <person name="Baker R."/>
            <person name="Thomas B.C."/>
            <person name="Morowitz M.J."/>
            <person name="Banfield J.F."/>
        </authorList>
    </citation>
    <scope>NUCLEOTIDE SEQUENCE [LARGE SCALE GENOMIC DNA]</scope>
    <source>
        <strain evidence="3">S2_003_000_R2_11</strain>
    </source>
</reference>
<feature type="chain" id="PRO_5015861108" evidence="2">
    <location>
        <begin position="23"/>
        <end position="472"/>
    </location>
</feature>
<gene>
    <name evidence="3" type="ORF">DI533_21020</name>
</gene>
<dbReference type="InterPro" id="IPR006626">
    <property type="entry name" value="PbH1"/>
</dbReference>
<feature type="transmembrane region" description="Helical" evidence="1">
    <location>
        <begin position="445"/>
        <end position="464"/>
    </location>
</feature>
<keyword evidence="1" id="KW-0472">Membrane</keyword>
<name>A0A2W5RYH5_CERSP</name>
<keyword evidence="1" id="KW-1133">Transmembrane helix</keyword>
<dbReference type="SMART" id="SM00710">
    <property type="entry name" value="PbH1"/>
    <property type="match status" value="6"/>
</dbReference>
<sequence length="472" mass="49537">MRPSRAFLAAVLLIPLALPAWSATYYVAPKNAAAVTGRDGSKSKPFSTPTAALNRAKAGDTILLLDGDYDALIVKNKTFSGQVTIRSANGKKARVERVSVEGNSSNVLVQNMSVWASNPDTSKADRVRAGNSTKDVVFDGLDVRSDKNAGSYATWTKAQWASRSTKGFNSGGTRVTVKNSTFTGFGFSAVMTGTYNKALNNTIQGFSMDAMRVLGDYSTVQGNRIVDAVRINSNHPDAIQSWSQNGKPVKGMVIADNMIIEWASKKKSPLSSGVQGIGFFDGFYDGMTIKNNTIAISAYHGISVYGGRKLSVTGNKVLNISGQAKTYPWIGIYSHKNGTPATDVTVSGNQAMKFSGKSNAKNGVVFSGNTVLTNTTSMLEGILGSVSLPLLPALENEPAPGPGQGARASALMAKTVQPGLAFTTFEEAAPTAPSAVDLGSEPAPVPLPAAGWLMVAVLGGLGLLGRRRKATA</sequence>
<keyword evidence="1" id="KW-0812">Transmembrane</keyword>
<comment type="caution">
    <text evidence="3">The sequence shown here is derived from an EMBL/GenBank/DDBJ whole genome shotgun (WGS) entry which is preliminary data.</text>
</comment>
<feature type="signal peptide" evidence="2">
    <location>
        <begin position="1"/>
        <end position="22"/>
    </location>
</feature>
<dbReference type="SUPFAM" id="SSF51126">
    <property type="entry name" value="Pectin lyase-like"/>
    <property type="match status" value="1"/>
</dbReference>
<dbReference type="InterPro" id="IPR022472">
    <property type="entry name" value="VPLPA-CTERM"/>
</dbReference>
<evidence type="ECO:0000313" key="4">
    <source>
        <dbReference type="Proteomes" id="UP000248975"/>
    </source>
</evidence>
<evidence type="ECO:0000256" key="2">
    <source>
        <dbReference type="SAM" id="SignalP"/>
    </source>
</evidence>
<dbReference type="InterPro" id="IPR012334">
    <property type="entry name" value="Pectin_lyas_fold"/>
</dbReference>
<dbReference type="NCBIfam" id="TIGR03370">
    <property type="entry name" value="VPLPA-CTERM"/>
    <property type="match status" value="1"/>
</dbReference>
<dbReference type="Proteomes" id="UP000248975">
    <property type="component" value="Unassembled WGS sequence"/>
</dbReference>
<accession>A0A2W5RYH5</accession>
<dbReference type="AlphaFoldDB" id="A0A2W5RYH5"/>
<dbReference type="Gene3D" id="2.160.20.10">
    <property type="entry name" value="Single-stranded right-handed beta-helix, Pectin lyase-like"/>
    <property type="match status" value="1"/>
</dbReference>
<proteinExistence type="predicted"/>
<evidence type="ECO:0000313" key="3">
    <source>
        <dbReference type="EMBL" id="PZQ94866.1"/>
    </source>
</evidence>
<evidence type="ECO:0000256" key="1">
    <source>
        <dbReference type="SAM" id="Phobius"/>
    </source>
</evidence>
<protein>
    <submittedName>
        <fullName evidence="3">Uncharacterized protein</fullName>
    </submittedName>
</protein>
<dbReference type="EMBL" id="QFQS01000012">
    <property type="protein sequence ID" value="PZQ94866.1"/>
    <property type="molecule type" value="Genomic_DNA"/>
</dbReference>